<feature type="domain" description="Cadherin" evidence="9">
    <location>
        <begin position="882"/>
        <end position="1000"/>
    </location>
</feature>
<dbReference type="GO" id="GO:0008013">
    <property type="term" value="F:beta-catenin binding"/>
    <property type="evidence" value="ECO:0007669"/>
    <property type="project" value="TreeGrafter"/>
</dbReference>
<dbReference type="PRINTS" id="PR00205">
    <property type="entry name" value="CADHERIN"/>
</dbReference>
<dbReference type="EMBL" id="FZQP02004446">
    <property type="protein sequence ID" value="VVD00118.1"/>
    <property type="molecule type" value="Genomic_DNA"/>
</dbReference>
<feature type="region of interest" description="Disordered" evidence="6">
    <location>
        <begin position="1683"/>
        <end position="1707"/>
    </location>
</feature>
<organism evidence="11 12">
    <name type="scientific">Leptidea sinapis</name>
    <dbReference type="NCBI Taxonomy" id="189913"/>
    <lineage>
        <taxon>Eukaryota</taxon>
        <taxon>Metazoa</taxon>
        <taxon>Ecdysozoa</taxon>
        <taxon>Arthropoda</taxon>
        <taxon>Hexapoda</taxon>
        <taxon>Insecta</taxon>
        <taxon>Pterygota</taxon>
        <taxon>Neoptera</taxon>
        <taxon>Endopterygota</taxon>
        <taxon>Lepidoptera</taxon>
        <taxon>Glossata</taxon>
        <taxon>Ditrysia</taxon>
        <taxon>Papilionoidea</taxon>
        <taxon>Pieridae</taxon>
        <taxon>Dismorphiinae</taxon>
        <taxon>Leptidea</taxon>
    </lineage>
</organism>
<feature type="domain" description="Cadherin" evidence="9">
    <location>
        <begin position="185"/>
        <end position="291"/>
    </location>
</feature>
<dbReference type="PROSITE" id="PS00232">
    <property type="entry name" value="CADHERIN_1"/>
    <property type="match status" value="3"/>
</dbReference>
<feature type="domain" description="Cadherin" evidence="9">
    <location>
        <begin position="520"/>
        <end position="624"/>
    </location>
</feature>
<dbReference type="PROSITE" id="PS51072">
    <property type="entry name" value="MHD"/>
    <property type="match status" value="1"/>
</dbReference>
<dbReference type="GO" id="GO:0016477">
    <property type="term" value="P:cell migration"/>
    <property type="evidence" value="ECO:0007669"/>
    <property type="project" value="TreeGrafter"/>
</dbReference>
<dbReference type="InterPro" id="IPR028565">
    <property type="entry name" value="MHD"/>
</dbReference>
<dbReference type="InterPro" id="IPR002126">
    <property type="entry name" value="Cadherin-like_dom"/>
</dbReference>
<dbReference type="InterPro" id="IPR039808">
    <property type="entry name" value="Cadherin"/>
</dbReference>
<dbReference type="InterPro" id="IPR020894">
    <property type="entry name" value="Cadherin_CS"/>
</dbReference>
<feature type="domain" description="Cadherin" evidence="9">
    <location>
        <begin position="1262"/>
        <end position="1350"/>
    </location>
</feature>
<keyword evidence="4 7" id="KW-0472">Membrane</keyword>
<evidence type="ECO:0000256" key="8">
    <source>
        <dbReference type="SAM" id="SignalP"/>
    </source>
</evidence>
<proteinExistence type="predicted"/>
<evidence type="ECO:0000256" key="2">
    <source>
        <dbReference type="ARBA" id="ARBA00022737"/>
    </source>
</evidence>
<feature type="domain" description="Cadherin" evidence="9">
    <location>
        <begin position="767"/>
        <end position="881"/>
    </location>
</feature>
<evidence type="ECO:0000259" key="9">
    <source>
        <dbReference type="PROSITE" id="PS50268"/>
    </source>
</evidence>
<feature type="transmembrane region" description="Helical" evidence="7">
    <location>
        <begin position="1567"/>
        <end position="1587"/>
    </location>
</feature>
<comment type="subcellular location">
    <subcellularLocation>
        <location evidence="1">Membrane</location>
    </subcellularLocation>
</comment>
<keyword evidence="7" id="KW-1133">Transmembrane helix</keyword>
<keyword evidence="3 5" id="KW-0106">Calcium</keyword>
<evidence type="ECO:0000259" key="10">
    <source>
        <dbReference type="PROSITE" id="PS51072"/>
    </source>
</evidence>
<name>A0A5E4QT45_9NEOP</name>
<keyword evidence="2" id="KW-0677">Repeat</keyword>
<dbReference type="Proteomes" id="UP000324832">
    <property type="component" value="Unassembled WGS sequence"/>
</dbReference>
<dbReference type="PANTHER" id="PTHR24027:SF442">
    <property type="entry name" value="PROTOCADHERIN-15 ISOFORM X1"/>
    <property type="match status" value="1"/>
</dbReference>
<feature type="chain" id="PRO_5022663891" description="Cadherin" evidence="8">
    <location>
        <begin position="21"/>
        <end position="1707"/>
    </location>
</feature>
<evidence type="ECO:0000313" key="11">
    <source>
        <dbReference type="EMBL" id="VVD00118.1"/>
    </source>
</evidence>
<dbReference type="GO" id="GO:0007156">
    <property type="term" value="P:homophilic cell adhesion via plasma membrane adhesion molecules"/>
    <property type="evidence" value="ECO:0007669"/>
    <property type="project" value="InterPro"/>
</dbReference>
<dbReference type="GO" id="GO:0016342">
    <property type="term" value="C:catenin complex"/>
    <property type="evidence" value="ECO:0007669"/>
    <property type="project" value="TreeGrafter"/>
</dbReference>
<keyword evidence="12" id="KW-1185">Reference proteome</keyword>
<keyword evidence="7" id="KW-0812">Transmembrane</keyword>
<keyword evidence="8" id="KW-0732">Signal</keyword>
<dbReference type="PANTHER" id="PTHR24027">
    <property type="entry name" value="CADHERIN-23"/>
    <property type="match status" value="1"/>
</dbReference>
<dbReference type="GO" id="GO:0005509">
    <property type="term" value="F:calcium ion binding"/>
    <property type="evidence" value="ECO:0007669"/>
    <property type="project" value="UniProtKB-UniRule"/>
</dbReference>
<evidence type="ECO:0000256" key="7">
    <source>
        <dbReference type="SAM" id="Phobius"/>
    </source>
</evidence>
<gene>
    <name evidence="11" type="ORF">LSINAPIS_LOCUS10823</name>
</gene>
<evidence type="ECO:0000256" key="6">
    <source>
        <dbReference type="SAM" id="MobiDB-lite"/>
    </source>
</evidence>
<feature type="domain" description="Cadherin" evidence="9">
    <location>
        <begin position="1145"/>
        <end position="1238"/>
    </location>
</feature>
<evidence type="ECO:0008006" key="13">
    <source>
        <dbReference type="Google" id="ProtNLM"/>
    </source>
</evidence>
<feature type="domain" description="MHD" evidence="10">
    <location>
        <begin position="566"/>
        <end position="807"/>
    </location>
</feature>
<dbReference type="Gene3D" id="2.60.40.60">
    <property type="entry name" value="Cadherins"/>
    <property type="match status" value="11"/>
</dbReference>
<feature type="domain" description="Cadherin" evidence="9">
    <location>
        <begin position="309"/>
        <end position="400"/>
    </location>
</feature>
<dbReference type="PROSITE" id="PS50268">
    <property type="entry name" value="CADHERIN_2"/>
    <property type="match status" value="10"/>
</dbReference>
<evidence type="ECO:0000256" key="4">
    <source>
        <dbReference type="ARBA" id="ARBA00023136"/>
    </source>
</evidence>
<sequence>MKILILLLIVILRYGNLVNGQDAIRCAYMTNIPRLPRPDLPPIDYKGTNWSSRPLIPVLVPDRDDVCMDQYIPGSATTATQIIFMDEEIPEEIAIARLNYYGTGVPVIVRPLLSGSFAALGPELRKVNDEWYLFITERQDYETETMRSYMLVIEIPGESLRPVVSLRIVNIDDNPPIIHVLDTCQVPEFSDTGHTTCVYEVSDEDGQISTSAMTFEIDSDRNDDQVFYMEGGNISPDWKRMTMTIGLNTHLDYELNALHIFRVTALDSLPNTHTVTIMVQVENVERRVPRWVEIFAVQQQDEKTPRNYTVRAIDGDTGINRPIYYKIETAEEDKEYFDIVTVDGGHHGAILVVKYINRDELQRELFPLTITAYKSNNESLATPTNVVIIINDINDNAPEPFKEEYTVEIMEETAQTLNFDEEFGFHDIDLGQNAQYTVRLESDYPPGAADAFFIAPEVGYQRQTFIMATKNHSMLDFEVPEFQKIRIKVIATDNNNTDFVGVAYVYVNLINWNDEKPIFEQSSKEVSFNETEGEGFFVGTVRADDRDIDDRVVHSLLGNARNYLWINESSGDIYVSMDNAFDYHRQNELFVQVRADDTLGEPYNTDTSQLVIRLNDINNTPPSLRLPRRSPQVEENVPEGYVITEEIQATDPDTTAELHFEIIWETSYATKQGRETNAEEYHDCVKIETLYPLNHTRSATGRVVVKEIRPNVTIDYEEFEMLYLTVRVVDQRTEIGDAYDELTFAIIIVDLNDNPPVWAEGTLDQPFTVRENSPSGLVIGSVLATDIDGPLYNQVRYTIRVHEGILEDLVKIDLYTGQLSVDLDGAIDADIPPQYYLNYTVIASDRCLTDACPPDPNYHETEGDISIFIIDINNKMPFPETDKFNETVYIYENATSGDEVVSLVSLDQDRDEIYNTVSYIINYAVNPRLRNFFSVDRLSGLVYVNYTTHEVLDRDGDEPVHQIFFTLADNFFLEGDGNSNQAATQVTVVLLDVNDNAPELPDPSDLSWSVSEGLLKGEILSPDIYAPDRDEPDTDNSRVGYEILSLSCINRDLDHPMLFDMIQVANITGELITAVDLKGFWGTYDIAIRAYDHGIPQMKSNNTYSLVINPFNFHDPAFVFPEKNAVLCLATERAVVNGLLATVRGDFLERISATDEDGLEAGQVSFDIVGDDDASQYFQIVNEGDNHGILMLKQLFTESKREFQVTIRATDGGIDPGPRHTDRSVKVAFVPTQGDPVFINNNVEVSFIEKGAGLSEKHVLDSAYDPKNQPCVEDYFDIFYRILDGNDGGYFMLDGRTNTLSLVRELDRSEHISHTLRIAASNSESATAALPASILTVTVNVREANPQPYFERKLYTAGISTLDSINRALLTVSATHSENAQITYTINMSSMVFDPSLTAAWNTAFVLVPSSGVLILNIQPTASMHGMFEFDVLATDPAGAFDTAEVKIYLVSSQNRVFFMFMNTLEQIEQKKDFISTTFSAGFDLTCNIDQIVPATDDNGIASNDVTEIRAHFIYNNVPVETDSIEKLRSDTQLLRSIQLILSTEMLVLQDLVTGDSPTINNNSTLVTVYVLGGLAAVLAFMCLVLNRQLQALSMTKYGSQESGLNRAGLAAPGTNKHAAEGSNPIWNEAIKAPDFDAISESSDDSDLIGIEDLPQFSRDYFPPEDTSSDQDIFADQPRQSVAAHNNNFGLNGKPFGNPLVNKPFSH</sequence>
<feature type="domain" description="Cadherin" evidence="9">
    <location>
        <begin position="401"/>
        <end position="519"/>
    </location>
</feature>
<evidence type="ECO:0000256" key="1">
    <source>
        <dbReference type="ARBA" id="ARBA00004370"/>
    </source>
</evidence>
<dbReference type="CDD" id="cd11304">
    <property type="entry name" value="Cadherin_repeat"/>
    <property type="match status" value="8"/>
</dbReference>
<feature type="domain" description="Cadherin" evidence="9">
    <location>
        <begin position="1002"/>
        <end position="1118"/>
    </location>
</feature>
<protein>
    <recommendedName>
        <fullName evidence="13">Cadherin</fullName>
    </recommendedName>
</protein>
<dbReference type="GO" id="GO:0045296">
    <property type="term" value="F:cadherin binding"/>
    <property type="evidence" value="ECO:0007669"/>
    <property type="project" value="TreeGrafter"/>
</dbReference>
<feature type="domain" description="Cadherin" evidence="9">
    <location>
        <begin position="625"/>
        <end position="758"/>
    </location>
</feature>
<evidence type="ECO:0000256" key="3">
    <source>
        <dbReference type="ARBA" id="ARBA00022837"/>
    </source>
</evidence>
<dbReference type="InterPro" id="IPR015919">
    <property type="entry name" value="Cadherin-like_sf"/>
</dbReference>
<accession>A0A5E4QT45</accession>
<feature type="signal peptide" evidence="8">
    <location>
        <begin position="1"/>
        <end position="20"/>
    </location>
</feature>
<reference evidence="11 12" key="1">
    <citation type="submission" date="2017-07" db="EMBL/GenBank/DDBJ databases">
        <authorList>
            <person name="Talla V."/>
            <person name="Backstrom N."/>
        </authorList>
    </citation>
    <scope>NUCLEOTIDE SEQUENCE [LARGE SCALE GENOMIC DNA]</scope>
</reference>
<evidence type="ECO:0000256" key="5">
    <source>
        <dbReference type="PROSITE-ProRule" id="PRU00043"/>
    </source>
</evidence>
<evidence type="ECO:0000313" key="12">
    <source>
        <dbReference type="Proteomes" id="UP000324832"/>
    </source>
</evidence>
<dbReference type="SMART" id="SM00112">
    <property type="entry name" value="CA"/>
    <property type="match status" value="10"/>
</dbReference>
<dbReference type="SUPFAM" id="SSF49313">
    <property type="entry name" value="Cadherin-like"/>
    <property type="match status" value="10"/>
</dbReference>